<evidence type="ECO:0000313" key="1">
    <source>
        <dbReference type="EMBL" id="CAD9813949.1"/>
    </source>
</evidence>
<protein>
    <submittedName>
        <fullName evidence="1">Uncharacterized protein</fullName>
    </submittedName>
</protein>
<accession>A0A7S2UCL0</accession>
<proteinExistence type="predicted"/>
<dbReference type="AlphaFoldDB" id="A0A7S2UCL0"/>
<sequence>MLFITTAIPKAMRTAASLMSRRAASRQPFSPFLLGQSVVPRQQHLQRRCFSERGTNNNKKSRWKRFLSSGTPEIVIGTGLLALYVTDQCLQLIQASHRQDAFRQLQAAVDADETRNQKKQLNTITTIPNEEALFQCAVRRIPKLFDGTMSLMNVRPGDVVDVLEERCGPDGTYNLCRTIRPKNPTEDYSTTTTLSSSSLLQDSKPSANFDVSIGWFPISCLEKQATNDVSN</sequence>
<reference evidence="1" key="1">
    <citation type="submission" date="2021-01" db="EMBL/GenBank/DDBJ databases">
        <authorList>
            <person name="Corre E."/>
            <person name="Pelletier E."/>
            <person name="Niang G."/>
            <person name="Scheremetjew M."/>
            <person name="Finn R."/>
            <person name="Kale V."/>
            <person name="Holt S."/>
            <person name="Cochrane G."/>
            <person name="Meng A."/>
            <person name="Brown T."/>
            <person name="Cohen L."/>
        </authorList>
    </citation>
    <scope>NUCLEOTIDE SEQUENCE</scope>
    <source>
        <strain evidence="1">CCMP2084</strain>
    </source>
</reference>
<dbReference type="EMBL" id="HBHQ01008613">
    <property type="protein sequence ID" value="CAD9813949.1"/>
    <property type="molecule type" value="Transcribed_RNA"/>
</dbReference>
<name>A0A7S2UCL0_9STRA</name>
<gene>
    <name evidence="1" type="ORF">ASEP1449_LOCUS5774</name>
</gene>
<organism evidence="1">
    <name type="scientific">Attheya septentrionalis</name>
    <dbReference type="NCBI Taxonomy" id="420275"/>
    <lineage>
        <taxon>Eukaryota</taxon>
        <taxon>Sar</taxon>
        <taxon>Stramenopiles</taxon>
        <taxon>Ochrophyta</taxon>
        <taxon>Bacillariophyta</taxon>
        <taxon>Coscinodiscophyceae</taxon>
        <taxon>Chaetocerotophycidae</taxon>
        <taxon>Chaetocerotales</taxon>
        <taxon>Attheyaceae</taxon>
        <taxon>Attheya</taxon>
    </lineage>
</organism>